<protein>
    <recommendedName>
        <fullName evidence="4">Outer membrane lipoprotein-sorting protein</fullName>
    </recommendedName>
</protein>
<feature type="signal peptide" evidence="1">
    <location>
        <begin position="1"/>
        <end position="21"/>
    </location>
</feature>
<proteinExistence type="predicted"/>
<evidence type="ECO:0000256" key="1">
    <source>
        <dbReference type="SAM" id="SignalP"/>
    </source>
</evidence>
<evidence type="ECO:0000313" key="2">
    <source>
        <dbReference type="EMBL" id="UWZ82668.1"/>
    </source>
</evidence>
<evidence type="ECO:0008006" key="4">
    <source>
        <dbReference type="Google" id="ProtNLM"/>
    </source>
</evidence>
<feature type="chain" id="PRO_5039889930" description="Outer membrane lipoprotein-sorting protein" evidence="1">
    <location>
        <begin position="22"/>
        <end position="247"/>
    </location>
</feature>
<dbReference type="KEGG" id="orp:MOP44_19110"/>
<gene>
    <name evidence="2" type="ORF">MOP44_19110</name>
</gene>
<reference evidence="2" key="1">
    <citation type="submission" date="2021-04" db="EMBL/GenBank/DDBJ databases">
        <title>Phylogenetic analysis of Acidobacteriaceae.</title>
        <authorList>
            <person name="Qiu L."/>
            <person name="Zhang Q."/>
        </authorList>
    </citation>
    <scope>NUCLEOTIDE SEQUENCE</scope>
    <source>
        <strain evidence="2">DSM 25168</strain>
    </source>
</reference>
<evidence type="ECO:0000313" key="3">
    <source>
        <dbReference type="Proteomes" id="UP001059380"/>
    </source>
</evidence>
<dbReference type="Gene3D" id="2.50.20.10">
    <property type="entry name" value="Lipoprotein localisation LolA/LolB/LppX"/>
    <property type="match status" value="1"/>
</dbReference>
<dbReference type="RefSeq" id="WP_260791855.1">
    <property type="nucleotide sequence ID" value="NZ_CP093313.1"/>
</dbReference>
<keyword evidence="3" id="KW-1185">Reference proteome</keyword>
<dbReference type="Proteomes" id="UP001059380">
    <property type="component" value="Chromosome"/>
</dbReference>
<organism evidence="2 3">
    <name type="scientific">Occallatibacter riparius</name>
    <dbReference type="NCBI Taxonomy" id="1002689"/>
    <lineage>
        <taxon>Bacteria</taxon>
        <taxon>Pseudomonadati</taxon>
        <taxon>Acidobacteriota</taxon>
        <taxon>Terriglobia</taxon>
        <taxon>Terriglobales</taxon>
        <taxon>Acidobacteriaceae</taxon>
        <taxon>Occallatibacter</taxon>
    </lineage>
</organism>
<keyword evidence="1" id="KW-0732">Signal</keyword>
<dbReference type="AlphaFoldDB" id="A0A9J7BIA2"/>
<sequence>MKNLLRGVVAFSVFMGSVALSAQTADEVVSKHLEAIGGKDSIAQVKSMSMDTSVQVMGNDAPSSIVVVDGVGYKSETDFNGSKIIQCYNGKGGWTVNPMAGAADPTPMSDDEYKLGKDQIYVGGALYDYAARGSKVELVSKDADTYKIKVTPKDGTESVYTIDAKTYYVKSVAGKAPMQGQLVDLTTNFSDYRKTDGGFVIPYSMDIDFGGQFQLSITVKKVEVNKTIDPAIFEMPKAAAPASAPAK</sequence>
<accession>A0A9J7BIA2</accession>
<name>A0A9J7BIA2_9BACT</name>
<dbReference type="EMBL" id="CP093313">
    <property type="protein sequence ID" value="UWZ82668.1"/>
    <property type="molecule type" value="Genomic_DNA"/>
</dbReference>